<dbReference type="EMBL" id="QUTD01003007">
    <property type="protein sequence ID" value="RHY74457.1"/>
    <property type="molecule type" value="Genomic_DNA"/>
</dbReference>
<dbReference type="PANTHER" id="PTHR12136">
    <property type="entry name" value="ENHANCED DISEASE RESISTANCE-RELATED"/>
    <property type="match status" value="1"/>
</dbReference>
<evidence type="ECO:0000313" key="2">
    <source>
        <dbReference type="EMBL" id="RHY74457.1"/>
    </source>
</evidence>
<dbReference type="InterPro" id="IPR045096">
    <property type="entry name" value="EDR2-like"/>
</dbReference>
<dbReference type="VEuPathDB" id="FungiDB:H257_16648"/>
<dbReference type="InterPro" id="IPR014009">
    <property type="entry name" value="PIK_FAT"/>
</dbReference>
<dbReference type="Pfam" id="PF07059">
    <property type="entry name" value="EDR2_C"/>
    <property type="match status" value="1"/>
</dbReference>
<dbReference type="VEuPathDB" id="FungiDB:H257_07377"/>
<reference evidence="2 3" key="1">
    <citation type="submission" date="2018-08" db="EMBL/GenBank/DDBJ databases">
        <title>Aphanomyces genome sequencing and annotation.</title>
        <authorList>
            <person name="Minardi D."/>
            <person name="Oidtmann B."/>
            <person name="Van Der Giezen M."/>
            <person name="Studholme D.J."/>
        </authorList>
    </citation>
    <scope>NUCLEOTIDE SEQUENCE [LARGE SCALE GENOMIC DNA]</scope>
    <source>
        <strain evidence="2 3">D2</strain>
    </source>
</reference>
<dbReference type="PROSITE" id="PS51189">
    <property type="entry name" value="FAT"/>
    <property type="match status" value="1"/>
</dbReference>
<gene>
    <name evidence="2" type="ORF">DYB30_006000</name>
</gene>
<proteinExistence type="predicted"/>
<dbReference type="InterPro" id="IPR009769">
    <property type="entry name" value="EDR2_C"/>
</dbReference>
<feature type="domain" description="FAT" evidence="1">
    <location>
        <begin position="1"/>
        <end position="468"/>
    </location>
</feature>
<dbReference type="PANTHER" id="PTHR12136:SF41">
    <property type="entry name" value="PLECKSTRIN HOMOLOGY (PH) AND LIPID-BINDING START DOMAINS-CONTAINING PROTEIN"/>
    <property type="match status" value="1"/>
</dbReference>
<dbReference type="InterPro" id="IPR003151">
    <property type="entry name" value="PIK-rel_kinase_FAT"/>
</dbReference>
<organism evidence="2 3">
    <name type="scientific">Aphanomyces astaci</name>
    <name type="common">Crayfish plague agent</name>
    <dbReference type="NCBI Taxonomy" id="112090"/>
    <lineage>
        <taxon>Eukaryota</taxon>
        <taxon>Sar</taxon>
        <taxon>Stramenopiles</taxon>
        <taxon>Oomycota</taxon>
        <taxon>Saprolegniomycetes</taxon>
        <taxon>Saprolegniales</taxon>
        <taxon>Verrucalvaceae</taxon>
        <taxon>Aphanomyces</taxon>
    </lineage>
</organism>
<accession>A0A397E912</accession>
<evidence type="ECO:0000259" key="1">
    <source>
        <dbReference type="PROSITE" id="PS51189"/>
    </source>
</evidence>
<evidence type="ECO:0000313" key="3">
    <source>
        <dbReference type="Proteomes" id="UP000266643"/>
    </source>
</evidence>
<dbReference type="AlphaFoldDB" id="A0A397E912"/>
<dbReference type="Pfam" id="PF02259">
    <property type="entry name" value="FAT"/>
    <property type="match status" value="1"/>
</dbReference>
<sequence>MLGLARTLHALGYTNLLETYLTTHDSSEISKFQYQMAWKHSQWSLKVPTAEGSSTKFDGLLYGCLKSMASNDGAQFQQLVVQAKASILIRQNVSFTGMWEEQSQPSILGSSVADVDAQFHELAGNWSRRHAVYADGSFDTYSTLLQVEKCCLTILDGAAYLPAWQLKLAKAARKANRVAIAFNALSELEQTPLGPSDHIAYLMEKARLYYSINERSRALEIAKDVHRQLTAEKNQGLALAQANSTIGKWLADMKAERSEVIHTTYLSAATHIFESMSAETQCGHEASKAYRTLADFTFDIYNQVKTRVESNEWKRGKKVADAQEAELRLFDATSSAQKAHSRHGVLRKQVEFDKRERHAVESSVDRFLTSTLKNYGLSLRYAADGDMTPVFRILSLWFRHFQHTLVNDEMADIVQSVPSYKFIPLSYQVISRLGTTSTKSNIVQELVRRLATEHPHHTIVQLLALKNGSKRGTAAYRDNIGVLKTEEAGNVLNFVKRSSPMLAALVENMEVLCDAYITLALHDTKEYERRGLKKIALANILVGRDRVPFDNCLRLRKCNQSVPARPAVLTVAIKPRPDGDYSNVPRVQSFEKDFTVTDSDASRFAVRGPNYLVDKKKSPSKKARFRLVGVDLFAFDNEKERYNLANRPGSHVQTAPGFTFIINMIIPSPNNLSMVFYFQPDSPTLLDENSPFSDLLADFLDGDDAFRNSRFKLIPTVVEGTFIVKQAVGSVPTLLGNKLSCPYHRGPNYFEVDIDISSNSVANTVVGMVKGVTKVLVVDLAFLLESQSEEELPEAILGTVRLQNVSLDNPLRVPALQT</sequence>
<dbReference type="Proteomes" id="UP000266643">
    <property type="component" value="Unassembled WGS sequence"/>
</dbReference>
<comment type="caution">
    <text evidence="2">The sequence shown here is derived from an EMBL/GenBank/DDBJ whole genome shotgun (WGS) entry which is preliminary data.</text>
</comment>
<protein>
    <recommendedName>
        <fullName evidence="1">FAT domain-containing protein</fullName>
    </recommendedName>
</protein>
<name>A0A397E912_APHAT</name>